<dbReference type="AlphaFoldDB" id="A0A8H3UJ65"/>
<keyword evidence="2" id="KW-1185">Reference proteome</keyword>
<comment type="caution">
    <text evidence="1">The sequence shown here is derived from an EMBL/GenBank/DDBJ whole genome shotgun (WGS) entry which is preliminary data.</text>
</comment>
<accession>A0A8H3UJ65</accession>
<sequence length="259" mass="29259">MTRHTPFLCNHCFKWNTSYTLPICWQCKRPKADTCFPNPTLLLGDQYVFTVDEYREHSEFPIRQREELRTLKDAYDNAVAQEAKGTHASPSPTRKLRALFKGGRGAEEQENVHGTYLARKREIMDRKEDIHFLEGVEVEKPALNGRVTGDAWQMKLSTLIAFAKIDVPCIETLNTKLSDRVGVLLAFLMDLNAIPGGNEVTIILDDRRALNIHDCARLLKSLGCDIVLRDGVIVRNKGWLAGKAVSWVSGAWKLLGHSN</sequence>
<dbReference type="EMBL" id="WNWR01000663">
    <property type="protein sequence ID" value="KAE9971732.1"/>
    <property type="molecule type" value="Genomic_DNA"/>
</dbReference>
<evidence type="ECO:0000313" key="2">
    <source>
        <dbReference type="Proteomes" id="UP000490939"/>
    </source>
</evidence>
<protein>
    <submittedName>
        <fullName evidence="1">Uncharacterized protein</fullName>
    </submittedName>
</protein>
<dbReference type="Proteomes" id="UP000490939">
    <property type="component" value="Unassembled WGS sequence"/>
</dbReference>
<gene>
    <name evidence="1" type="ORF">EG327_009754</name>
</gene>
<proteinExistence type="predicted"/>
<organism evidence="1 2">
    <name type="scientific">Venturia inaequalis</name>
    <name type="common">Apple scab fungus</name>
    <dbReference type="NCBI Taxonomy" id="5025"/>
    <lineage>
        <taxon>Eukaryota</taxon>
        <taxon>Fungi</taxon>
        <taxon>Dikarya</taxon>
        <taxon>Ascomycota</taxon>
        <taxon>Pezizomycotina</taxon>
        <taxon>Dothideomycetes</taxon>
        <taxon>Pleosporomycetidae</taxon>
        <taxon>Venturiales</taxon>
        <taxon>Venturiaceae</taxon>
        <taxon>Venturia</taxon>
    </lineage>
</organism>
<name>A0A8H3UJ65_VENIN</name>
<evidence type="ECO:0000313" key="1">
    <source>
        <dbReference type="EMBL" id="KAE9971732.1"/>
    </source>
</evidence>
<reference evidence="1 2" key="1">
    <citation type="submission" date="2019-07" db="EMBL/GenBank/DDBJ databases">
        <title>Venturia inaequalis Genome Resource.</title>
        <authorList>
            <person name="Lichtner F.J."/>
        </authorList>
    </citation>
    <scope>NUCLEOTIDE SEQUENCE [LARGE SCALE GENOMIC DNA]</scope>
    <source>
        <strain evidence="1 2">DMI_063113</strain>
    </source>
</reference>